<dbReference type="GO" id="GO:0005576">
    <property type="term" value="C:extracellular region"/>
    <property type="evidence" value="ECO:0007669"/>
    <property type="project" value="TreeGrafter"/>
</dbReference>
<gene>
    <name evidence="15" type="ORF">R1CP_22320</name>
</gene>
<dbReference type="Gene3D" id="2.60.40.3710">
    <property type="match status" value="1"/>
</dbReference>
<dbReference type="GO" id="GO:0071972">
    <property type="term" value="F:peptidoglycan L,D-transpeptidase activity"/>
    <property type="evidence" value="ECO:0007669"/>
    <property type="project" value="TreeGrafter"/>
</dbReference>
<evidence type="ECO:0000256" key="9">
    <source>
        <dbReference type="ARBA" id="ARBA00023288"/>
    </source>
</evidence>
<dbReference type="Pfam" id="PF17964">
    <property type="entry name" value="Big_10"/>
    <property type="match status" value="1"/>
</dbReference>
<dbReference type="InterPro" id="IPR050979">
    <property type="entry name" value="LD-transpeptidase"/>
</dbReference>
<dbReference type="AlphaFoldDB" id="A0A1B1K988"/>
<keyword evidence="11 13" id="KW-0961">Cell wall biogenesis/degradation</keyword>
<evidence type="ECO:0000259" key="14">
    <source>
        <dbReference type="PROSITE" id="PS52029"/>
    </source>
</evidence>
<keyword evidence="5 13" id="KW-0133">Cell shape</keyword>
<dbReference type="FunFam" id="2.40.440.10:FF:000005">
    <property type="entry name" value="L,D-transpeptidase 2"/>
    <property type="match status" value="1"/>
</dbReference>
<evidence type="ECO:0000256" key="1">
    <source>
        <dbReference type="ARBA" id="ARBA00004752"/>
    </source>
</evidence>
<proteinExistence type="predicted"/>
<keyword evidence="4" id="KW-0732">Signal</keyword>
<dbReference type="PANTHER" id="PTHR30582:SF2">
    <property type="entry name" value="L,D-TRANSPEPTIDASE YCIB-RELATED"/>
    <property type="match status" value="1"/>
</dbReference>
<evidence type="ECO:0000256" key="13">
    <source>
        <dbReference type="PROSITE-ProRule" id="PRU01373"/>
    </source>
</evidence>
<reference evidence="15 16" key="1">
    <citation type="submission" date="2014-07" db="EMBL/GenBank/DDBJ databases">
        <authorList>
            <person name="Zhang J.E."/>
            <person name="Yang H."/>
            <person name="Guo J."/>
            <person name="Deng Z."/>
            <person name="Luo H."/>
            <person name="Luo M."/>
            <person name="Zhao B."/>
        </authorList>
    </citation>
    <scope>NUCLEOTIDE SEQUENCE [LARGE SCALE GENOMIC DNA]</scope>
    <source>
        <strain evidence="15 16">1CP</strain>
    </source>
</reference>
<dbReference type="GO" id="GO:0008360">
    <property type="term" value="P:regulation of cell shape"/>
    <property type="evidence" value="ECO:0007669"/>
    <property type="project" value="UniProtKB-UniRule"/>
</dbReference>
<feature type="active site" description="Proton donor/acceptor" evidence="13">
    <location>
        <position position="221"/>
    </location>
</feature>
<evidence type="ECO:0000256" key="2">
    <source>
        <dbReference type="ARBA" id="ARBA00022475"/>
    </source>
</evidence>
<sequence length="264" mass="28387">MTLTVSEGLDGMWKAQQVGRLFLVLVLAALAVCGVGATASAHSPTVTGKVVAPTLAPASGQVVGIAHPVVIRFASPVSDRALAERGVQITPSKPVPGQFSWIDDRTVQWTPDHFWPADTRVTVEAAGARTQFQVGDALVAVANTTTHQFTVSINDQVVQTMPASMGKPGYETPLGTFPVIEQFRDMIMDSSTYGVPIDDEEGYRLYVEYATRITWGGIFVHAAPWSVNSQGVENVSHGCINLSTENARWFYDNAKIGDPVIVTD</sequence>
<dbReference type="GO" id="GO:0016746">
    <property type="term" value="F:acyltransferase activity"/>
    <property type="evidence" value="ECO:0007669"/>
    <property type="project" value="UniProtKB-KW"/>
</dbReference>
<dbReference type="EMBL" id="CP009111">
    <property type="protein sequence ID" value="ANS29139.1"/>
    <property type="molecule type" value="Genomic_DNA"/>
</dbReference>
<dbReference type="InterPro" id="IPR041280">
    <property type="entry name" value="Big_10"/>
</dbReference>
<evidence type="ECO:0000256" key="5">
    <source>
        <dbReference type="ARBA" id="ARBA00022960"/>
    </source>
</evidence>
<keyword evidence="10" id="KW-0012">Acyltransferase</keyword>
<name>A0A1B1K988_RHOOP</name>
<organism evidence="15 16">
    <name type="scientific">Rhodococcus opacus</name>
    <name type="common">Nocardia opaca</name>
    <dbReference type="NCBI Taxonomy" id="37919"/>
    <lineage>
        <taxon>Bacteria</taxon>
        <taxon>Bacillati</taxon>
        <taxon>Actinomycetota</taxon>
        <taxon>Actinomycetes</taxon>
        <taxon>Mycobacteriales</taxon>
        <taxon>Nocardiaceae</taxon>
        <taxon>Rhodococcus</taxon>
    </lineage>
</organism>
<dbReference type="PATRIC" id="fig|37919.13.peg.4721"/>
<dbReference type="CDD" id="cd13431">
    <property type="entry name" value="LDT_IgD_like_1"/>
    <property type="match status" value="1"/>
</dbReference>
<dbReference type="PROSITE" id="PS52029">
    <property type="entry name" value="LD_TPASE"/>
    <property type="match status" value="1"/>
</dbReference>
<keyword evidence="3" id="KW-0808">Transferase</keyword>
<evidence type="ECO:0000256" key="7">
    <source>
        <dbReference type="ARBA" id="ARBA00023136"/>
    </source>
</evidence>
<evidence type="ECO:0000256" key="8">
    <source>
        <dbReference type="ARBA" id="ARBA00023139"/>
    </source>
</evidence>
<dbReference type="UniPathway" id="UPA00219"/>
<keyword evidence="2" id="KW-1003">Cell membrane</keyword>
<dbReference type="PANTHER" id="PTHR30582">
    <property type="entry name" value="L,D-TRANSPEPTIDASE"/>
    <property type="match status" value="1"/>
</dbReference>
<keyword evidence="6 13" id="KW-0573">Peptidoglycan synthesis</keyword>
<evidence type="ECO:0000256" key="10">
    <source>
        <dbReference type="ARBA" id="ARBA00023315"/>
    </source>
</evidence>
<dbReference type="InterPro" id="IPR005490">
    <property type="entry name" value="LD_TPept_cat_dom"/>
</dbReference>
<dbReference type="Proteomes" id="UP000186108">
    <property type="component" value="Chromosome"/>
</dbReference>
<feature type="active site" description="Nucleophile" evidence="13">
    <location>
        <position position="239"/>
    </location>
</feature>
<dbReference type="Pfam" id="PF03734">
    <property type="entry name" value="YkuD"/>
    <property type="match status" value="1"/>
</dbReference>
<comment type="pathway">
    <text evidence="12">Glycan biosynthesis.</text>
</comment>
<feature type="domain" description="L,D-TPase catalytic" evidence="14">
    <location>
        <begin position="138"/>
        <end position="263"/>
    </location>
</feature>
<evidence type="ECO:0000256" key="11">
    <source>
        <dbReference type="ARBA" id="ARBA00023316"/>
    </source>
</evidence>
<dbReference type="InterPro" id="IPR038063">
    <property type="entry name" value="Transpep_catalytic_dom"/>
</dbReference>
<evidence type="ECO:0000256" key="6">
    <source>
        <dbReference type="ARBA" id="ARBA00022984"/>
    </source>
</evidence>
<evidence type="ECO:0000256" key="3">
    <source>
        <dbReference type="ARBA" id="ARBA00022679"/>
    </source>
</evidence>
<evidence type="ECO:0000313" key="16">
    <source>
        <dbReference type="Proteomes" id="UP000186108"/>
    </source>
</evidence>
<evidence type="ECO:0000256" key="4">
    <source>
        <dbReference type="ARBA" id="ARBA00022729"/>
    </source>
</evidence>
<protein>
    <submittedName>
        <fullName evidence="15">Lipoprotein</fullName>
    </submittedName>
</protein>
<accession>A0A1B1K988</accession>
<dbReference type="CDD" id="cd16913">
    <property type="entry name" value="YkuD_like"/>
    <property type="match status" value="1"/>
</dbReference>
<dbReference type="GO" id="GO:0071555">
    <property type="term" value="P:cell wall organization"/>
    <property type="evidence" value="ECO:0007669"/>
    <property type="project" value="UniProtKB-UniRule"/>
</dbReference>
<keyword evidence="9 15" id="KW-0449">Lipoprotein</keyword>
<dbReference type="SUPFAM" id="SSF141523">
    <property type="entry name" value="L,D-transpeptidase catalytic domain-like"/>
    <property type="match status" value="1"/>
</dbReference>
<keyword evidence="8" id="KW-0564">Palmitate</keyword>
<dbReference type="GO" id="GO:0018104">
    <property type="term" value="P:peptidoglycan-protein cross-linking"/>
    <property type="evidence" value="ECO:0007669"/>
    <property type="project" value="TreeGrafter"/>
</dbReference>
<evidence type="ECO:0000256" key="12">
    <source>
        <dbReference type="ARBA" id="ARBA00060592"/>
    </source>
</evidence>
<dbReference type="Gene3D" id="2.40.440.10">
    <property type="entry name" value="L,D-transpeptidase catalytic domain-like"/>
    <property type="match status" value="1"/>
</dbReference>
<comment type="pathway">
    <text evidence="1 13">Cell wall biogenesis; peptidoglycan biosynthesis.</text>
</comment>
<evidence type="ECO:0000313" key="15">
    <source>
        <dbReference type="EMBL" id="ANS29139.1"/>
    </source>
</evidence>
<keyword evidence="7" id="KW-0472">Membrane</keyword>